<evidence type="ECO:0000256" key="3">
    <source>
        <dbReference type="ARBA" id="ARBA00022827"/>
    </source>
</evidence>
<dbReference type="RefSeq" id="WP_083169424.1">
    <property type="nucleotide sequence ID" value="NZ_MVHF01000051.1"/>
</dbReference>
<sequence>MREHQVVVIGAGPSGVAAALSLSDRGLRPLLIDRADHVGSSWKGRYDRLKLNTGRQTSHMPNRPFPKGTAIFPTRDQVVAHLDHHAHEDGVDLMLSTCVARIDRIAGNWVLATSSGDISAPQIVVATGYEHTPKIPEWPGMDSYRGTVLHSATYRNPKLYIGKRVLVVGAGSSAMEIVHDVATGGAAQAWLAVRTPPHILLRALPGGFPSDYIANPLYDAPLWLADAVSRVALRVDVGDLSEFGLPTPREGVFARGKRLGRAPVIVDREVIHAIRARRFEVVPTIESFSEDAVRLIDGQLLQPDVVICATGYHRGLEPMVGHLGVLDEHGLPCATGPVAAAPGLRFVGFLSRPGLISFVAKQSVQVAKEIADELDRAPSLTP</sequence>
<dbReference type="GO" id="GO:0005829">
    <property type="term" value="C:cytosol"/>
    <property type="evidence" value="ECO:0007669"/>
    <property type="project" value="TreeGrafter"/>
</dbReference>
<dbReference type="Gene3D" id="3.50.50.60">
    <property type="entry name" value="FAD/NAD(P)-binding domain"/>
    <property type="match status" value="1"/>
</dbReference>
<keyword evidence="3" id="KW-0274">FAD</keyword>
<dbReference type="PIRSF" id="PIRSF000332">
    <property type="entry name" value="FMO"/>
    <property type="match status" value="1"/>
</dbReference>
<gene>
    <name evidence="5" type="ORF">BST13_32295</name>
</gene>
<dbReference type="GO" id="GO:0050660">
    <property type="term" value="F:flavin adenine dinucleotide binding"/>
    <property type="evidence" value="ECO:0007669"/>
    <property type="project" value="InterPro"/>
</dbReference>
<dbReference type="PRINTS" id="PR00368">
    <property type="entry name" value="FADPNR"/>
</dbReference>
<dbReference type="InterPro" id="IPR050982">
    <property type="entry name" value="Auxin_biosynth/cation_transpt"/>
</dbReference>
<evidence type="ECO:0000313" key="6">
    <source>
        <dbReference type="Proteomes" id="UP000192448"/>
    </source>
</evidence>
<dbReference type="InterPro" id="IPR036188">
    <property type="entry name" value="FAD/NAD-bd_sf"/>
</dbReference>
<proteinExistence type="inferred from homology"/>
<dbReference type="InterPro" id="IPR020946">
    <property type="entry name" value="Flavin_mOase-like"/>
</dbReference>
<evidence type="ECO:0000256" key="2">
    <source>
        <dbReference type="ARBA" id="ARBA00022630"/>
    </source>
</evidence>
<dbReference type="GO" id="GO:0050661">
    <property type="term" value="F:NADP binding"/>
    <property type="evidence" value="ECO:0007669"/>
    <property type="project" value="InterPro"/>
</dbReference>
<evidence type="ECO:0000256" key="1">
    <source>
        <dbReference type="ARBA" id="ARBA00010139"/>
    </source>
</evidence>
<organism evidence="5 6">
    <name type="scientific">Mycobacterium aquaticum</name>
    <dbReference type="NCBI Taxonomy" id="1927124"/>
    <lineage>
        <taxon>Bacteria</taxon>
        <taxon>Bacillati</taxon>
        <taxon>Actinomycetota</taxon>
        <taxon>Actinomycetes</taxon>
        <taxon>Mycobacteriales</taxon>
        <taxon>Mycobacteriaceae</taxon>
        <taxon>Mycobacterium</taxon>
    </lineage>
</organism>
<dbReference type="EMBL" id="MVHF01000051">
    <property type="protein sequence ID" value="ORA26005.1"/>
    <property type="molecule type" value="Genomic_DNA"/>
</dbReference>
<protein>
    <submittedName>
        <fullName evidence="5">FAD-dependent oxidoreductase</fullName>
    </submittedName>
</protein>
<dbReference type="PANTHER" id="PTHR43539">
    <property type="entry name" value="FLAVIN-BINDING MONOOXYGENASE-LIKE PROTEIN (AFU_ORTHOLOGUE AFUA_4G09220)"/>
    <property type="match status" value="1"/>
</dbReference>
<dbReference type="InterPro" id="IPR000960">
    <property type="entry name" value="Flavin_mOase"/>
</dbReference>
<dbReference type="GO" id="GO:0004499">
    <property type="term" value="F:N,N-dimethylaniline monooxygenase activity"/>
    <property type="evidence" value="ECO:0007669"/>
    <property type="project" value="InterPro"/>
</dbReference>
<dbReference type="Pfam" id="PF00743">
    <property type="entry name" value="FMO-like"/>
    <property type="match status" value="1"/>
</dbReference>
<dbReference type="OrthoDB" id="178899at2"/>
<evidence type="ECO:0000313" key="5">
    <source>
        <dbReference type="EMBL" id="ORA26005.1"/>
    </source>
</evidence>
<dbReference type="PANTHER" id="PTHR43539:SF78">
    <property type="entry name" value="FLAVIN-CONTAINING MONOOXYGENASE"/>
    <property type="match status" value="1"/>
</dbReference>
<comment type="similarity">
    <text evidence="1">Belongs to the FAD-binding monooxygenase family.</text>
</comment>
<dbReference type="AlphaFoldDB" id="A0A1X0A7Y4"/>
<dbReference type="Proteomes" id="UP000192448">
    <property type="component" value="Unassembled WGS sequence"/>
</dbReference>
<dbReference type="STRING" id="1927124.BST13_32295"/>
<dbReference type="SUPFAM" id="SSF51905">
    <property type="entry name" value="FAD/NAD(P)-binding domain"/>
    <property type="match status" value="2"/>
</dbReference>
<comment type="caution">
    <text evidence="5">The sequence shown here is derived from an EMBL/GenBank/DDBJ whole genome shotgun (WGS) entry which is preliminary data.</text>
</comment>
<keyword evidence="4" id="KW-0560">Oxidoreductase</keyword>
<dbReference type="PRINTS" id="PR00411">
    <property type="entry name" value="PNDRDTASEI"/>
</dbReference>
<keyword evidence="6" id="KW-1185">Reference proteome</keyword>
<reference evidence="5 6" key="1">
    <citation type="submission" date="2017-02" db="EMBL/GenBank/DDBJ databases">
        <title>The new phylogeny of genus Mycobacterium.</title>
        <authorList>
            <person name="Tortoli E."/>
            <person name="Trovato A."/>
            <person name="Cirillo D.M."/>
        </authorList>
    </citation>
    <scope>NUCLEOTIDE SEQUENCE [LARGE SCALE GENOMIC DNA]</scope>
    <source>
        <strain evidence="5 6">RW6</strain>
    </source>
</reference>
<accession>A0A1X0A7Y4</accession>
<keyword evidence="2" id="KW-0285">Flavoprotein</keyword>
<name>A0A1X0A7Y4_9MYCO</name>
<evidence type="ECO:0000256" key="4">
    <source>
        <dbReference type="ARBA" id="ARBA00023002"/>
    </source>
</evidence>